<protein>
    <submittedName>
        <fullName evidence="2">Uncharacterized protein LOC109127739</fullName>
    </submittedName>
</protein>
<dbReference type="Proteomes" id="UP000694864">
    <property type="component" value="Chromosome 1"/>
</dbReference>
<accession>A0ABM1QPY4</accession>
<proteinExistence type="predicted"/>
<keyword evidence="1" id="KW-1185">Reference proteome</keyword>
<dbReference type="GeneID" id="109127739"/>
<organism evidence="1 2">
    <name type="scientific">Camelina sativa</name>
    <name type="common">False flax</name>
    <name type="synonym">Myagrum sativum</name>
    <dbReference type="NCBI Taxonomy" id="90675"/>
    <lineage>
        <taxon>Eukaryota</taxon>
        <taxon>Viridiplantae</taxon>
        <taxon>Streptophyta</taxon>
        <taxon>Embryophyta</taxon>
        <taxon>Tracheophyta</taxon>
        <taxon>Spermatophyta</taxon>
        <taxon>Magnoliopsida</taxon>
        <taxon>eudicotyledons</taxon>
        <taxon>Gunneridae</taxon>
        <taxon>Pentapetalae</taxon>
        <taxon>rosids</taxon>
        <taxon>malvids</taxon>
        <taxon>Brassicales</taxon>
        <taxon>Brassicaceae</taxon>
        <taxon>Camelineae</taxon>
        <taxon>Camelina</taxon>
    </lineage>
</organism>
<gene>
    <name evidence="2" type="primary">LOC109127739</name>
</gene>
<dbReference type="RefSeq" id="XP_019088822.1">
    <property type="nucleotide sequence ID" value="XM_019233277.1"/>
</dbReference>
<sequence>MVMHVPRRSNRLTTPSFSTITPYKAPRNPATSAIHPKFNPFLSPTFHDIEELNSWKSSNIRPGVITDTEPLTSHWLNFLGRPDTNLQETHIDAALELLWLRRDQDPIYFYNKRLLKTTFVRPDYFSKLKAAYFNFKKDNFKSQYVFPEEVTDIVSGKLPSVCLSTKKWKDLDRVYGIAYNSTYKQYIGMEISFKFRKITFFLLSN</sequence>
<evidence type="ECO:0000313" key="2">
    <source>
        <dbReference type="RefSeq" id="XP_019088822.1"/>
    </source>
</evidence>
<evidence type="ECO:0000313" key="1">
    <source>
        <dbReference type="Proteomes" id="UP000694864"/>
    </source>
</evidence>
<reference evidence="2" key="2">
    <citation type="submission" date="2025-08" db="UniProtKB">
        <authorList>
            <consortium name="RefSeq"/>
        </authorList>
    </citation>
    <scope>IDENTIFICATION</scope>
    <source>
        <tissue evidence="2">Leaf</tissue>
    </source>
</reference>
<reference evidence="1" key="1">
    <citation type="journal article" date="2014" name="Nat. Commun.">
        <title>The emerging biofuel crop Camelina sativa retains a highly undifferentiated hexaploid genome structure.</title>
        <authorList>
            <person name="Kagale S."/>
            <person name="Koh C."/>
            <person name="Nixon J."/>
            <person name="Bollina V."/>
            <person name="Clarke W.E."/>
            <person name="Tuteja R."/>
            <person name="Spillane C."/>
            <person name="Robinson S.J."/>
            <person name="Links M.G."/>
            <person name="Clarke C."/>
            <person name="Higgins E.E."/>
            <person name="Huebert T."/>
            <person name="Sharpe A.G."/>
            <person name="Parkin I.A."/>
        </authorList>
    </citation>
    <scope>NUCLEOTIDE SEQUENCE [LARGE SCALE GENOMIC DNA]</scope>
    <source>
        <strain evidence="1">cv. DH55</strain>
    </source>
</reference>
<name>A0ABM1QPY4_CAMSA</name>